<gene>
    <name evidence="1" type="ORF">GCM10012275_34730</name>
</gene>
<dbReference type="Proteomes" id="UP000637578">
    <property type="component" value="Unassembled WGS sequence"/>
</dbReference>
<keyword evidence="2" id="KW-1185">Reference proteome</keyword>
<organism evidence="1 2">
    <name type="scientific">Longimycelium tulufanense</name>
    <dbReference type="NCBI Taxonomy" id="907463"/>
    <lineage>
        <taxon>Bacteria</taxon>
        <taxon>Bacillati</taxon>
        <taxon>Actinomycetota</taxon>
        <taxon>Actinomycetes</taxon>
        <taxon>Pseudonocardiales</taxon>
        <taxon>Pseudonocardiaceae</taxon>
        <taxon>Longimycelium</taxon>
    </lineage>
</organism>
<dbReference type="InterPro" id="IPR042099">
    <property type="entry name" value="ANL_N_sf"/>
</dbReference>
<accession>A0A8J3FVT6</accession>
<sequence>MLSYRRGDTVTVFLPFTHARSFTWTYLSVPPARLLVMTDSDPGVVRPLFREYPPTFVEGLPIDFTRLEGLARERKRTVFSSVRMFASTLDAVHSSIADRLPRARVGSHQGALYEATVSRGAGVNRGAS</sequence>
<dbReference type="Gene3D" id="3.40.50.12780">
    <property type="entry name" value="N-terminal domain of ligase-like"/>
    <property type="match status" value="1"/>
</dbReference>
<comment type="caution">
    <text evidence="1">The sequence shown here is derived from an EMBL/GenBank/DDBJ whole genome shotgun (WGS) entry which is preliminary data.</text>
</comment>
<reference evidence="1" key="1">
    <citation type="journal article" date="2014" name="Int. J. Syst. Evol. Microbiol.">
        <title>Complete genome sequence of Corynebacterium casei LMG S-19264T (=DSM 44701T), isolated from a smear-ripened cheese.</title>
        <authorList>
            <consortium name="US DOE Joint Genome Institute (JGI-PGF)"/>
            <person name="Walter F."/>
            <person name="Albersmeier A."/>
            <person name="Kalinowski J."/>
            <person name="Ruckert C."/>
        </authorList>
    </citation>
    <scope>NUCLEOTIDE SEQUENCE</scope>
    <source>
        <strain evidence="1">CGMCC 4.5737</strain>
    </source>
</reference>
<dbReference type="SUPFAM" id="SSF56801">
    <property type="entry name" value="Acetyl-CoA synthetase-like"/>
    <property type="match status" value="1"/>
</dbReference>
<name>A0A8J3FVT6_9PSEU</name>
<dbReference type="AlphaFoldDB" id="A0A8J3FVT6"/>
<reference evidence="1" key="2">
    <citation type="submission" date="2020-09" db="EMBL/GenBank/DDBJ databases">
        <authorList>
            <person name="Sun Q."/>
            <person name="Zhou Y."/>
        </authorList>
    </citation>
    <scope>NUCLEOTIDE SEQUENCE</scope>
    <source>
        <strain evidence="1">CGMCC 4.5737</strain>
    </source>
</reference>
<evidence type="ECO:0000313" key="1">
    <source>
        <dbReference type="EMBL" id="GGM60730.1"/>
    </source>
</evidence>
<proteinExistence type="predicted"/>
<protein>
    <submittedName>
        <fullName evidence="1">Uncharacterized protein</fullName>
    </submittedName>
</protein>
<dbReference type="EMBL" id="BMMK01000015">
    <property type="protein sequence ID" value="GGM60730.1"/>
    <property type="molecule type" value="Genomic_DNA"/>
</dbReference>
<evidence type="ECO:0000313" key="2">
    <source>
        <dbReference type="Proteomes" id="UP000637578"/>
    </source>
</evidence>